<organism evidence="4 5">
    <name type="scientific">Porphyra umbilicalis</name>
    <name type="common">Purple laver</name>
    <name type="synonym">Red alga</name>
    <dbReference type="NCBI Taxonomy" id="2786"/>
    <lineage>
        <taxon>Eukaryota</taxon>
        <taxon>Rhodophyta</taxon>
        <taxon>Bangiophyceae</taxon>
        <taxon>Bangiales</taxon>
        <taxon>Bangiaceae</taxon>
        <taxon>Porphyra</taxon>
    </lineage>
</organism>
<proteinExistence type="predicted"/>
<name>A0A1X6PHU3_PORUM</name>
<evidence type="ECO:0000313" key="4">
    <source>
        <dbReference type="EMBL" id="OSX80440.1"/>
    </source>
</evidence>
<dbReference type="AlphaFoldDB" id="A0A1X6PHU3"/>
<accession>A0A1X6PHU3</accession>
<dbReference type="PANTHER" id="PTHR46194">
    <property type="entry name" value="PEPTIDYL-TRNA HYDROLASE PTRHD1-RELATED"/>
    <property type="match status" value="1"/>
</dbReference>
<dbReference type="EMBL" id="KV918775">
    <property type="protein sequence ID" value="OSX80440.1"/>
    <property type="molecule type" value="Genomic_DNA"/>
</dbReference>
<dbReference type="Pfam" id="PF01981">
    <property type="entry name" value="PTH2"/>
    <property type="match status" value="1"/>
</dbReference>
<reference evidence="4 5" key="1">
    <citation type="submission" date="2017-03" db="EMBL/GenBank/DDBJ databases">
        <title>WGS assembly of Porphyra umbilicalis.</title>
        <authorList>
            <person name="Brawley S.H."/>
            <person name="Blouin N.A."/>
            <person name="Ficko-Blean E."/>
            <person name="Wheeler G.L."/>
            <person name="Lohr M."/>
            <person name="Goodson H.V."/>
            <person name="Jenkins J.W."/>
            <person name="Blaby-Haas C.E."/>
            <person name="Helliwell K.E."/>
            <person name="Chan C."/>
            <person name="Marriage T."/>
            <person name="Bhattacharya D."/>
            <person name="Klein A.S."/>
            <person name="Badis Y."/>
            <person name="Brodie J."/>
            <person name="Cao Y."/>
            <person name="Collen J."/>
            <person name="Dittami S.M."/>
            <person name="Gachon C.M."/>
            <person name="Green B.R."/>
            <person name="Karpowicz S."/>
            <person name="Kim J.W."/>
            <person name="Kudahl U."/>
            <person name="Lin S."/>
            <person name="Michel G."/>
            <person name="Mittag M."/>
            <person name="Olson B.J."/>
            <person name="Pangilinan J."/>
            <person name="Peng Y."/>
            <person name="Qiu H."/>
            <person name="Shu S."/>
            <person name="Singer J.T."/>
            <person name="Smith A.G."/>
            <person name="Sprecher B.N."/>
            <person name="Wagner V."/>
            <person name="Wang W."/>
            <person name="Wang Z.-Y."/>
            <person name="Yan J."/>
            <person name="Yarish C."/>
            <person name="Zoeuner-Riek S."/>
            <person name="Zhuang Y."/>
            <person name="Zou Y."/>
            <person name="Lindquist E.A."/>
            <person name="Grimwood J."/>
            <person name="Barry K."/>
            <person name="Rokhsar D.S."/>
            <person name="Schmutz J."/>
            <person name="Stiller J.W."/>
            <person name="Grossman A.R."/>
            <person name="Prochnik S.E."/>
        </authorList>
    </citation>
    <scope>NUCLEOTIDE SEQUENCE [LARGE SCALE GENOMIC DNA]</scope>
    <source>
        <strain evidence="4">4086291</strain>
    </source>
</reference>
<dbReference type="OrthoDB" id="201213at2759"/>
<evidence type="ECO:0000256" key="2">
    <source>
        <dbReference type="ARBA" id="ARBA00022801"/>
    </source>
</evidence>
<keyword evidence="5" id="KW-1185">Reference proteome</keyword>
<comment type="catalytic activity">
    <reaction evidence="3">
        <text>an N-acyl-L-alpha-aminoacyl-tRNA + H2O = an N-acyl-L-amino acid + a tRNA + H(+)</text>
        <dbReference type="Rhea" id="RHEA:54448"/>
        <dbReference type="Rhea" id="RHEA-COMP:10123"/>
        <dbReference type="Rhea" id="RHEA-COMP:13883"/>
        <dbReference type="ChEBI" id="CHEBI:15377"/>
        <dbReference type="ChEBI" id="CHEBI:15378"/>
        <dbReference type="ChEBI" id="CHEBI:59874"/>
        <dbReference type="ChEBI" id="CHEBI:78442"/>
        <dbReference type="ChEBI" id="CHEBI:138191"/>
        <dbReference type="EC" id="3.1.1.29"/>
    </reaction>
</comment>
<dbReference type="EC" id="3.1.1.29" evidence="1"/>
<dbReference type="Proteomes" id="UP000218209">
    <property type="component" value="Unassembled WGS sequence"/>
</dbReference>
<dbReference type="SUPFAM" id="SSF102462">
    <property type="entry name" value="Peptidyl-tRNA hydrolase II"/>
    <property type="match status" value="1"/>
</dbReference>
<dbReference type="InterPro" id="IPR042237">
    <property type="entry name" value="PTRHD1"/>
</dbReference>
<dbReference type="PANTHER" id="PTHR46194:SF1">
    <property type="entry name" value="PEPTIDYL-TRNA HYDROLASE PTRHD1-RELATED"/>
    <property type="match status" value="1"/>
</dbReference>
<protein>
    <recommendedName>
        <fullName evidence="1">peptidyl-tRNA hydrolase</fullName>
        <ecNumber evidence="1">3.1.1.29</ecNumber>
    </recommendedName>
</protein>
<evidence type="ECO:0000256" key="3">
    <source>
        <dbReference type="ARBA" id="ARBA00048707"/>
    </source>
</evidence>
<evidence type="ECO:0000313" key="5">
    <source>
        <dbReference type="Proteomes" id="UP000218209"/>
    </source>
</evidence>
<dbReference type="InterPro" id="IPR023476">
    <property type="entry name" value="Pep_tRNA_hydro_II_dom_sf"/>
</dbReference>
<keyword evidence="2" id="KW-0378">Hydrolase</keyword>
<evidence type="ECO:0000256" key="1">
    <source>
        <dbReference type="ARBA" id="ARBA00013260"/>
    </source>
</evidence>
<dbReference type="Gene3D" id="3.40.1490.10">
    <property type="entry name" value="Bit1"/>
    <property type="match status" value="1"/>
</dbReference>
<gene>
    <name evidence="4" type="ORF">BU14_0052s0054</name>
</gene>
<dbReference type="InterPro" id="IPR002833">
    <property type="entry name" value="PTH2"/>
</dbReference>
<sequence length="258" mass="26091">MAAAFVAVTAARALRGAVPAAACRRRGGGSAAAPSTAPAAFRWGVGRAIMASEAAPGADGSLDDLVQYVVVRADLAAPPHEWPAGALMAQAVHAALAAAVAYASHPATAAYTAQPGGAYRPGALTAAAATAAGQPADAPQMHTVVLSAKSETVLENLAAKLAAVPLDFVLWREQPEGVATALATRHCPCLWYSRTRCAAVRFSLLVRDATAVSPSKRAAAFSEAAPLFDITAGTGRDARGSAKDIGSWELSVLSVKPG</sequence>
<dbReference type="GO" id="GO:0004045">
    <property type="term" value="F:peptidyl-tRNA hydrolase activity"/>
    <property type="evidence" value="ECO:0007669"/>
    <property type="project" value="UniProtKB-EC"/>
</dbReference>